<accession>A0A843VQX4</accession>
<keyword evidence="4 7" id="KW-0378">Hydrolase</keyword>
<feature type="active site" evidence="6">
    <location>
        <position position="366"/>
    </location>
</feature>
<dbReference type="SMR" id="A0A843VQX4"/>
<comment type="pathway">
    <text evidence="1 7">Glycan metabolism; pectin degradation; 2-dehydro-3-deoxy-D-gluconate from pectin: step 1/5.</text>
</comment>
<evidence type="ECO:0000259" key="8">
    <source>
        <dbReference type="SMART" id="SM00856"/>
    </source>
</evidence>
<dbReference type="CDD" id="cd15799">
    <property type="entry name" value="PMEI-like_4"/>
    <property type="match status" value="1"/>
</dbReference>
<dbReference type="NCBIfam" id="TIGR01614">
    <property type="entry name" value="PME_inhib"/>
    <property type="match status" value="1"/>
</dbReference>
<comment type="similarity">
    <text evidence="3">In the C-terminal section; belongs to the pectinesterase family.</text>
</comment>
<gene>
    <name evidence="9" type="ORF">Taro_028637</name>
</gene>
<comment type="subcellular location">
    <subcellularLocation>
        <location evidence="7">Secreted</location>
        <location evidence="7">Cell wall</location>
    </subcellularLocation>
</comment>
<keyword evidence="10" id="KW-1185">Reference proteome</keyword>
<evidence type="ECO:0000256" key="1">
    <source>
        <dbReference type="ARBA" id="ARBA00005184"/>
    </source>
</evidence>
<dbReference type="SUPFAM" id="SSF51126">
    <property type="entry name" value="Pectin lyase-like"/>
    <property type="match status" value="1"/>
</dbReference>
<feature type="signal peptide" evidence="7">
    <location>
        <begin position="1"/>
        <end position="24"/>
    </location>
</feature>
<evidence type="ECO:0000256" key="2">
    <source>
        <dbReference type="ARBA" id="ARBA00006027"/>
    </source>
</evidence>
<dbReference type="PROSITE" id="PS00503">
    <property type="entry name" value="PECTINESTERASE_2"/>
    <property type="match status" value="1"/>
</dbReference>
<dbReference type="Proteomes" id="UP000652761">
    <property type="component" value="Unassembled WGS sequence"/>
</dbReference>
<dbReference type="InterPro" id="IPR035513">
    <property type="entry name" value="Invertase/methylesterase_inhib"/>
</dbReference>
<organism evidence="9 10">
    <name type="scientific">Colocasia esculenta</name>
    <name type="common">Wild taro</name>
    <name type="synonym">Arum esculentum</name>
    <dbReference type="NCBI Taxonomy" id="4460"/>
    <lineage>
        <taxon>Eukaryota</taxon>
        <taxon>Viridiplantae</taxon>
        <taxon>Streptophyta</taxon>
        <taxon>Embryophyta</taxon>
        <taxon>Tracheophyta</taxon>
        <taxon>Spermatophyta</taxon>
        <taxon>Magnoliopsida</taxon>
        <taxon>Liliopsida</taxon>
        <taxon>Araceae</taxon>
        <taxon>Aroideae</taxon>
        <taxon>Colocasieae</taxon>
        <taxon>Colocasia</taxon>
    </lineage>
</organism>
<comment type="caution">
    <text evidence="9">The sequence shown here is derived from an EMBL/GenBank/DDBJ whole genome shotgun (WGS) entry which is preliminary data.</text>
</comment>
<comment type="catalytic activity">
    <reaction evidence="7">
        <text>[(1-&gt;4)-alpha-D-galacturonosyl methyl ester](n) + n H2O = [(1-&gt;4)-alpha-D-galacturonosyl](n) + n methanol + n H(+)</text>
        <dbReference type="Rhea" id="RHEA:22380"/>
        <dbReference type="Rhea" id="RHEA-COMP:14570"/>
        <dbReference type="Rhea" id="RHEA-COMP:14573"/>
        <dbReference type="ChEBI" id="CHEBI:15377"/>
        <dbReference type="ChEBI" id="CHEBI:15378"/>
        <dbReference type="ChEBI" id="CHEBI:17790"/>
        <dbReference type="ChEBI" id="CHEBI:140522"/>
        <dbReference type="ChEBI" id="CHEBI:140523"/>
        <dbReference type="EC" id="3.1.1.11"/>
    </reaction>
</comment>
<name>A0A843VQX4_COLES</name>
<keyword evidence="7" id="KW-0732">Signal</keyword>
<keyword evidence="7" id="KW-0964">Secreted</keyword>
<dbReference type="PROSITE" id="PS00800">
    <property type="entry name" value="PECTINESTERASE_1"/>
    <property type="match status" value="1"/>
</dbReference>
<dbReference type="GO" id="GO:0042545">
    <property type="term" value="P:cell wall modification"/>
    <property type="evidence" value="ECO:0007669"/>
    <property type="project" value="UniProtKB-UniRule"/>
</dbReference>
<evidence type="ECO:0000256" key="4">
    <source>
        <dbReference type="ARBA" id="ARBA00022801"/>
    </source>
</evidence>
<dbReference type="GO" id="GO:0004857">
    <property type="term" value="F:enzyme inhibitor activity"/>
    <property type="evidence" value="ECO:0007669"/>
    <property type="project" value="InterPro"/>
</dbReference>
<dbReference type="Pfam" id="PF01095">
    <property type="entry name" value="Pectinesterase"/>
    <property type="match status" value="1"/>
</dbReference>
<dbReference type="InterPro" id="IPR018040">
    <property type="entry name" value="Pectinesterase_Tyr_AS"/>
</dbReference>
<protein>
    <recommendedName>
        <fullName evidence="7">Pectinesterase</fullName>
        <ecNumber evidence="7">3.1.1.11</ecNumber>
    </recommendedName>
</protein>
<dbReference type="InterPro" id="IPR033131">
    <property type="entry name" value="Pectinesterase_Asp_AS"/>
</dbReference>
<comment type="function">
    <text evidence="7">Acts in the modification of cell walls via demethylesterification of cell wall pectin.</text>
</comment>
<dbReference type="InterPro" id="IPR000070">
    <property type="entry name" value="Pectinesterase_cat"/>
</dbReference>
<dbReference type="OrthoDB" id="2019149at2759"/>
<evidence type="ECO:0000256" key="7">
    <source>
        <dbReference type="RuleBase" id="RU000589"/>
    </source>
</evidence>
<feature type="domain" description="Pectinesterase inhibitor" evidence="8">
    <location>
        <begin position="14"/>
        <end position="171"/>
    </location>
</feature>
<keyword evidence="7" id="KW-0961">Cell wall biogenesis/degradation</keyword>
<dbReference type="GO" id="GO:0045490">
    <property type="term" value="P:pectin catabolic process"/>
    <property type="evidence" value="ECO:0007669"/>
    <property type="project" value="UniProtKB-UniRule"/>
</dbReference>
<dbReference type="EMBL" id="NMUH01001860">
    <property type="protein sequence ID" value="MQL95960.1"/>
    <property type="molecule type" value="Genomic_DNA"/>
</dbReference>
<dbReference type="SUPFAM" id="SSF101148">
    <property type="entry name" value="Plant invertase/pectin methylesterase inhibitor"/>
    <property type="match status" value="1"/>
</dbReference>
<keyword evidence="5 7" id="KW-0063">Aspartyl esterase</keyword>
<dbReference type="AlphaFoldDB" id="A0A843VQX4"/>
<dbReference type="Gene3D" id="2.160.20.10">
    <property type="entry name" value="Single-stranded right-handed beta-helix, Pectin lyase-like"/>
    <property type="match status" value="1"/>
</dbReference>
<dbReference type="InterPro" id="IPR012334">
    <property type="entry name" value="Pectin_lyas_fold"/>
</dbReference>
<reference evidence="9" key="1">
    <citation type="submission" date="2017-07" db="EMBL/GenBank/DDBJ databases">
        <title>Taro Niue Genome Assembly and Annotation.</title>
        <authorList>
            <person name="Atibalentja N."/>
            <person name="Keating K."/>
            <person name="Fields C.J."/>
        </authorList>
    </citation>
    <scope>NUCLEOTIDE SEQUENCE</scope>
    <source>
        <strain evidence="9">Niue_2</strain>
        <tissue evidence="9">Leaf</tissue>
    </source>
</reference>
<evidence type="ECO:0000313" key="10">
    <source>
        <dbReference type="Proteomes" id="UP000652761"/>
    </source>
</evidence>
<dbReference type="InterPro" id="IPR006501">
    <property type="entry name" value="Pectinesterase_inhib_dom"/>
</dbReference>
<dbReference type="SMART" id="SM00856">
    <property type="entry name" value="PMEI"/>
    <property type="match status" value="1"/>
</dbReference>
<evidence type="ECO:0000256" key="5">
    <source>
        <dbReference type="ARBA" id="ARBA00023085"/>
    </source>
</evidence>
<feature type="chain" id="PRO_5033098336" description="Pectinesterase" evidence="7">
    <location>
        <begin position="25"/>
        <end position="536"/>
    </location>
</feature>
<comment type="similarity">
    <text evidence="2">In the N-terminal section; belongs to the PMEI family.</text>
</comment>
<dbReference type="PANTHER" id="PTHR31707">
    <property type="entry name" value="PECTINESTERASE"/>
    <property type="match status" value="1"/>
</dbReference>
<dbReference type="GO" id="GO:0030599">
    <property type="term" value="F:pectinesterase activity"/>
    <property type="evidence" value="ECO:0007669"/>
    <property type="project" value="UniProtKB-UniRule"/>
</dbReference>
<evidence type="ECO:0000256" key="6">
    <source>
        <dbReference type="PROSITE-ProRule" id="PRU10040"/>
    </source>
</evidence>
<dbReference type="FunFam" id="2.160.20.10:FF:000001">
    <property type="entry name" value="Pectinesterase"/>
    <property type="match status" value="1"/>
</dbReference>
<dbReference type="EC" id="3.1.1.11" evidence="7"/>
<evidence type="ECO:0000313" key="9">
    <source>
        <dbReference type="EMBL" id="MQL95960.1"/>
    </source>
</evidence>
<dbReference type="Gene3D" id="1.20.140.40">
    <property type="entry name" value="Invertase/pectin methylesterase inhibitor family protein"/>
    <property type="match status" value="1"/>
</dbReference>
<proteinExistence type="inferred from homology"/>
<dbReference type="UniPathway" id="UPA00545">
    <property type="reaction ID" value="UER00823"/>
</dbReference>
<dbReference type="InterPro" id="IPR011050">
    <property type="entry name" value="Pectin_lyase_fold/virulence"/>
</dbReference>
<keyword evidence="7" id="KW-0134">Cell wall</keyword>
<evidence type="ECO:0000256" key="3">
    <source>
        <dbReference type="ARBA" id="ARBA00007786"/>
    </source>
</evidence>
<sequence>MARTELSLIFFLLLLSSYPHSFSALDRFDARAETFSFSSTLVSTIRSTLDEIEKVLSILSSIPGPIFGDDRRVSSAIQDCVDLLSLSSDELDWTLSSSSPATTTTQSAGATRKLSLGTGHQHYDLRSWLSAALGNQDTCAESFDGTDGIVKNLVVGSLGTVTSLIYQVLSQIPDVQAGGENSGGISRKLLDLSGFPTWMGPADRRLLQAPASSLKPDAVVAADGSGGYTTVGAAVEAVPLQSTKRFVIYVKRGVYKENVEIKKKKWNVVLVGDGMGATIVSGSRNFVDGWTTFRSATLAVAGKGFIARDLTIENTAGPSKHQAVALRSDSDLSAYFRVETAGYQDTLYAHSLRQFYRECRISGTVDFIFGNAAAVIQSSTIIARRPLPAQKNSVTAQGRKYADQNTGFSIHGCNITVEGAEASASAANGTAATAPTYLGRPWKEFSRTVVMHSYLGSGIRPEGWLEWSGNFALNTLYYGEYMNYGPCSGLGGRVKWPGFHAITSPAVANKFSVAMFIDGNQWLPETGVRYTAGLSL</sequence>
<dbReference type="Pfam" id="PF04043">
    <property type="entry name" value="PMEI"/>
    <property type="match status" value="1"/>
</dbReference>